<dbReference type="Gene3D" id="3.90.226.10">
    <property type="entry name" value="2-enoyl-CoA Hydratase, Chain A, domain 1"/>
    <property type="match status" value="1"/>
</dbReference>
<reference evidence="3" key="1">
    <citation type="journal article" date="2020" name="Fungal Divers.">
        <title>Resolving the Mortierellaceae phylogeny through synthesis of multi-gene phylogenetics and phylogenomics.</title>
        <authorList>
            <person name="Vandepol N."/>
            <person name="Liber J."/>
            <person name="Desiro A."/>
            <person name="Na H."/>
            <person name="Kennedy M."/>
            <person name="Barry K."/>
            <person name="Grigoriev I.V."/>
            <person name="Miller A.N."/>
            <person name="O'Donnell K."/>
            <person name="Stajich J.E."/>
            <person name="Bonito G."/>
        </authorList>
    </citation>
    <scope>NUCLEOTIDE SEQUENCE</scope>
    <source>
        <strain evidence="3">REB-010B</strain>
    </source>
</reference>
<keyword evidence="4" id="KW-1185">Reference proteome</keyword>
<protein>
    <recommendedName>
        <fullName evidence="2">CPAF-like PDZ domain-containing protein</fullName>
    </recommendedName>
</protein>
<organism evidence="3 4">
    <name type="scientific">Dissophora globulifera</name>
    <dbReference type="NCBI Taxonomy" id="979702"/>
    <lineage>
        <taxon>Eukaryota</taxon>
        <taxon>Fungi</taxon>
        <taxon>Fungi incertae sedis</taxon>
        <taxon>Mucoromycota</taxon>
        <taxon>Mortierellomycotina</taxon>
        <taxon>Mortierellomycetes</taxon>
        <taxon>Mortierellales</taxon>
        <taxon>Mortierellaceae</taxon>
        <taxon>Dissophora</taxon>
    </lineage>
</organism>
<evidence type="ECO:0000259" key="2">
    <source>
        <dbReference type="Pfam" id="PF23658"/>
    </source>
</evidence>
<dbReference type="Pfam" id="PF23658">
    <property type="entry name" value="PDZ_CPAF_rel"/>
    <property type="match status" value="1"/>
</dbReference>
<dbReference type="PANTHER" id="PTHR37049:SF4">
    <property type="entry name" value="RHODANESE DOMAIN-CONTAINING PROTEIN"/>
    <property type="match status" value="1"/>
</dbReference>
<dbReference type="AlphaFoldDB" id="A0A9P6REP3"/>
<dbReference type="PANTHER" id="PTHR37049">
    <property type="entry name" value="PEPTIDASE S41 FAMILY PROTEIN"/>
    <property type="match status" value="1"/>
</dbReference>
<dbReference type="Proteomes" id="UP000738325">
    <property type="component" value="Unassembled WGS sequence"/>
</dbReference>
<feature type="chain" id="PRO_5040390650" description="CPAF-like PDZ domain-containing protein" evidence="1">
    <location>
        <begin position="26"/>
        <end position="639"/>
    </location>
</feature>
<keyword evidence="1" id="KW-0732">Signal</keyword>
<feature type="signal peptide" evidence="1">
    <location>
        <begin position="1"/>
        <end position="25"/>
    </location>
</feature>
<accession>A0A9P6REP3</accession>
<dbReference type="InterPro" id="IPR052766">
    <property type="entry name" value="S41A_metabolite_peptidase"/>
</dbReference>
<evidence type="ECO:0000313" key="3">
    <source>
        <dbReference type="EMBL" id="KAG0315737.1"/>
    </source>
</evidence>
<sequence length="639" mass="70257">MIAPSLPRLILSASLATIATLLTSAAPITQDPCATLGGLNTTELTYDAVANCYRAFTYNSEIATKTLATVRTIFNDYYIFRDSALTPDLQAPFSSAPVDIMNVLDLIGQKKYQSDYEFHNDIYKAVQSLHDAHAGYSVNCYNAYLFAQPLNLYAPVVDGKQSMRVFVDLARRGYEDCEVTTIDGVDALSYISKWSDSLSYSKDSGVRQNQALATQIFNYESEEFILSSGEFAERATLPENPYVDYVLQCGTTADPIKLRENWRVLPLTGKGFSNMDTYLSNVCYPPKPTEQPSNMYKRELDQPVKRQLFPVARKSALLDATPSPSTLPAQGLAQAVQMGHGNATVWYTLKDKPNVGVIVVSTHVAEDAELDVALQGLELFSKANVTNIIIDFQGNTGGSVAFASFLVQLFFPSTGQLDTSLRSDLRVTKSIQDLSTAAFNVSEAGLYDAAGYIDLGTKQLYTNDDLFLQSVPLTRNGRETGYTESTTLQPAILPKIEALASYPWTNQPNNIRILSDGRCGSACALSAHYLHGKYNVTAYSIGGVRGDNLSIFSFAGGAVSALHDINKIYAANKVVSPMEDLPYEGDIRVPILEVYADSTDVPLEYDASKYPANYRMDFTPENARSRDVMWTQVATHAWN</sequence>
<feature type="domain" description="CPAF-like PDZ" evidence="2">
    <location>
        <begin position="146"/>
        <end position="252"/>
    </location>
</feature>
<proteinExistence type="predicted"/>
<dbReference type="SUPFAM" id="SSF52096">
    <property type="entry name" value="ClpP/crotonase"/>
    <property type="match status" value="1"/>
</dbReference>
<name>A0A9P6REP3_9FUNG</name>
<comment type="caution">
    <text evidence="3">The sequence shown here is derived from an EMBL/GenBank/DDBJ whole genome shotgun (WGS) entry which is preliminary data.</text>
</comment>
<dbReference type="OrthoDB" id="27214at2759"/>
<gene>
    <name evidence="3" type="ORF">BGZ99_007286</name>
</gene>
<evidence type="ECO:0000313" key="4">
    <source>
        <dbReference type="Proteomes" id="UP000738325"/>
    </source>
</evidence>
<dbReference type="EMBL" id="JAAAIP010000518">
    <property type="protein sequence ID" value="KAG0315737.1"/>
    <property type="molecule type" value="Genomic_DNA"/>
</dbReference>
<dbReference type="InterPro" id="IPR029045">
    <property type="entry name" value="ClpP/crotonase-like_dom_sf"/>
</dbReference>
<dbReference type="InterPro" id="IPR056186">
    <property type="entry name" value="PDZ_CPAF-rel"/>
</dbReference>
<evidence type="ECO:0000256" key="1">
    <source>
        <dbReference type="SAM" id="SignalP"/>
    </source>
</evidence>